<keyword evidence="1" id="KW-1133">Transmembrane helix</keyword>
<evidence type="ECO:0000313" key="2">
    <source>
        <dbReference type="EMBL" id="KAK7087064.1"/>
    </source>
</evidence>
<organism evidence="2 3">
    <name type="scientific">Halocaridina rubra</name>
    <name type="common">Hawaiian red shrimp</name>
    <dbReference type="NCBI Taxonomy" id="373956"/>
    <lineage>
        <taxon>Eukaryota</taxon>
        <taxon>Metazoa</taxon>
        <taxon>Ecdysozoa</taxon>
        <taxon>Arthropoda</taxon>
        <taxon>Crustacea</taxon>
        <taxon>Multicrustacea</taxon>
        <taxon>Malacostraca</taxon>
        <taxon>Eumalacostraca</taxon>
        <taxon>Eucarida</taxon>
        <taxon>Decapoda</taxon>
        <taxon>Pleocyemata</taxon>
        <taxon>Caridea</taxon>
        <taxon>Atyoidea</taxon>
        <taxon>Atyidae</taxon>
        <taxon>Halocaridina</taxon>
    </lineage>
</organism>
<dbReference type="Proteomes" id="UP001381693">
    <property type="component" value="Unassembled WGS sequence"/>
</dbReference>
<keyword evidence="3" id="KW-1185">Reference proteome</keyword>
<comment type="caution">
    <text evidence="2">The sequence shown here is derived from an EMBL/GenBank/DDBJ whole genome shotgun (WGS) entry which is preliminary data.</text>
</comment>
<gene>
    <name evidence="2" type="ORF">SK128_002619</name>
</gene>
<evidence type="ECO:0000313" key="3">
    <source>
        <dbReference type="Proteomes" id="UP001381693"/>
    </source>
</evidence>
<keyword evidence="1" id="KW-0812">Transmembrane</keyword>
<accession>A0AAN9FV13</accession>
<reference evidence="2 3" key="1">
    <citation type="submission" date="2023-11" db="EMBL/GenBank/DDBJ databases">
        <title>Halocaridina rubra genome assembly.</title>
        <authorList>
            <person name="Smith C."/>
        </authorList>
    </citation>
    <scope>NUCLEOTIDE SEQUENCE [LARGE SCALE GENOMIC DNA]</scope>
    <source>
        <strain evidence="2">EP-1</strain>
        <tissue evidence="2">Whole</tissue>
    </source>
</reference>
<name>A0AAN9FV13_HALRR</name>
<keyword evidence="1" id="KW-0472">Membrane</keyword>
<dbReference type="EMBL" id="JAXCGZ010000009">
    <property type="protein sequence ID" value="KAK7087064.1"/>
    <property type="molecule type" value="Genomic_DNA"/>
</dbReference>
<sequence>MNHHLISVLCFHSSGTSKYFPWHHTITFNVQWYMIPVLCVTMEVIILVMEIHTGFFRSFLFC</sequence>
<dbReference type="AlphaFoldDB" id="A0AAN9FV13"/>
<protein>
    <submittedName>
        <fullName evidence="2">Uncharacterized protein</fullName>
    </submittedName>
</protein>
<evidence type="ECO:0000256" key="1">
    <source>
        <dbReference type="SAM" id="Phobius"/>
    </source>
</evidence>
<feature type="transmembrane region" description="Helical" evidence="1">
    <location>
        <begin position="30"/>
        <end position="49"/>
    </location>
</feature>
<proteinExistence type="predicted"/>